<comment type="caution">
    <text evidence="2">The sequence shown here is derived from an EMBL/GenBank/DDBJ whole genome shotgun (WGS) entry which is preliminary data.</text>
</comment>
<dbReference type="Gene3D" id="1.25.40.10">
    <property type="entry name" value="Tetratricopeptide repeat domain"/>
    <property type="match status" value="1"/>
</dbReference>
<evidence type="ECO:0008006" key="4">
    <source>
        <dbReference type="Google" id="ProtNLM"/>
    </source>
</evidence>
<protein>
    <recommendedName>
        <fullName evidence="4">Tetratricopeptide repeat protein</fullName>
    </recommendedName>
</protein>
<proteinExistence type="predicted"/>
<evidence type="ECO:0000256" key="1">
    <source>
        <dbReference type="PROSITE-ProRule" id="PRU00339"/>
    </source>
</evidence>
<name>A0ABP8UJT9_9ACTN</name>
<keyword evidence="3" id="KW-1185">Reference proteome</keyword>
<evidence type="ECO:0000313" key="3">
    <source>
        <dbReference type="Proteomes" id="UP001501442"/>
    </source>
</evidence>
<dbReference type="PROSITE" id="PS50005">
    <property type="entry name" value="TPR"/>
    <property type="match status" value="1"/>
</dbReference>
<dbReference type="Proteomes" id="UP001501442">
    <property type="component" value="Unassembled WGS sequence"/>
</dbReference>
<organism evidence="2 3">
    <name type="scientific">Actinoallomurus vinaceus</name>
    <dbReference type="NCBI Taxonomy" id="1080074"/>
    <lineage>
        <taxon>Bacteria</taxon>
        <taxon>Bacillati</taxon>
        <taxon>Actinomycetota</taxon>
        <taxon>Actinomycetes</taxon>
        <taxon>Streptosporangiales</taxon>
        <taxon>Thermomonosporaceae</taxon>
        <taxon>Actinoallomurus</taxon>
    </lineage>
</organism>
<reference evidence="3" key="1">
    <citation type="journal article" date="2019" name="Int. J. Syst. Evol. Microbiol.">
        <title>The Global Catalogue of Microorganisms (GCM) 10K type strain sequencing project: providing services to taxonomists for standard genome sequencing and annotation.</title>
        <authorList>
            <consortium name="The Broad Institute Genomics Platform"/>
            <consortium name="The Broad Institute Genome Sequencing Center for Infectious Disease"/>
            <person name="Wu L."/>
            <person name="Ma J."/>
        </authorList>
    </citation>
    <scope>NUCLEOTIDE SEQUENCE [LARGE SCALE GENOMIC DNA]</scope>
    <source>
        <strain evidence="3">JCM 17939</strain>
    </source>
</reference>
<keyword evidence="1" id="KW-0802">TPR repeat</keyword>
<gene>
    <name evidence="2" type="ORF">GCM10023196_062270</name>
</gene>
<feature type="repeat" description="TPR" evidence="1">
    <location>
        <begin position="130"/>
        <end position="163"/>
    </location>
</feature>
<dbReference type="SUPFAM" id="SSF48452">
    <property type="entry name" value="TPR-like"/>
    <property type="match status" value="1"/>
</dbReference>
<dbReference type="InterPro" id="IPR019734">
    <property type="entry name" value="TPR_rpt"/>
</dbReference>
<evidence type="ECO:0000313" key="2">
    <source>
        <dbReference type="EMBL" id="GAA4631729.1"/>
    </source>
</evidence>
<accession>A0ABP8UJT9</accession>
<dbReference type="EMBL" id="BAABHK010000009">
    <property type="protein sequence ID" value="GAA4631729.1"/>
    <property type="molecule type" value="Genomic_DNA"/>
</dbReference>
<dbReference type="InterPro" id="IPR011990">
    <property type="entry name" value="TPR-like_helical_dom_sf"/>
</dbReference>
<sequence>MASRSTVRVTENTSLDALLAEAGRLLVKVAGDAEFADEDDEGWVDGARTVREAYTRVQRTAPENLEAAVGLAVLTGAELRFHMVNHVDETWWEEGPPIVQVPDGDEAGRLLVDEAAGAARHVLSLDPDNNLAAYLEGLAHECGGVREEALRAYRRALELDPWDEIALTRAQELDDEYDPARYEGPDPNPHARHFWLLRSSERISNSGDERVLYRRLSDPADVRDAIESVLSDVEARNPDLARFWGTDEYLDQQDGGFDLITYAPGRPPTSFDVYDALRPASSGGLEVDWDAVDIDEPPPALRLPLGQPVRIDGRTYFHGLHEPVEE</sequence>